<sequence length="590" mass="64434">MEVRKKVTSKLSYNDSNRPPSPLKSYVTSASSTTRTTTTTVMKPKAKVNSTATPASLRKPAKSVSNVSPPRPPSPSKLPKLQTPVSTQAPRIRATKSSSLRPATAQSTPSTPIDSRPRFGSVSLRPDGSPPPPASSIFPSSDSVDYLSDTAPRVKSKISKVAKHASVDVLSLYPSSPSGLPPHHRVRAPSISSATSSNNSGAPLRPRTANGTTTPRSSPPPNNHFNYQPFATSSPSDHRGDDTIHPNHYNNYNNWVQRITPKVDPASIPLPPHSPPASAVSFSSRSSVSRSSISHGDSSQTTGTTMSETTGNTYTNNNTNNTTQGMNGDLRSTLDTLVLFSGADESEVEEEDQEMREEKKVMHEAKSNRKIADLEITNRSLLAINSSLEATKHRQAKEIRELRRKLRESRLILPPRTYQAVTSPDPDSTNPYSPTDDPDDPDASDDDDTYLDKKNNKVGYEDYMVDDDDIYRRMRVRMNDLIETAQRALEMSSKDFVGVGGGKKVLSAEEVRDWRDSAGEAGGELDERSDFGEIQGEKDKDQERRTRKKEGGDGADSEDEEDEVEAMTIPKDSRSPSPSPTPDILVTHSP</sequence>
<dbReference type="PANTHER" id="PTHR38701">
    <property type="entry name" value="CHROMOSOME 8, WHOLE GENOME SHOTGUN SEQUENCE"/>
    <property type="match status" value="1"/>
</dbReference>
<reference evidence="2 3" key="1">
    <citation type="journal article" date="2019" name="Nat. Ecol. Evol.">
        <title>Megaphylogeny resolves global patterns of mushroom evolution.</title>
        <authorList>
            <person name="Varga T."/>
            <person name="Krizsan K."/>
            <person name="Foldi C."/>
            <person name="Dima B."/>
            <person name="Sanchez-Garcia M."/>
            <person name="Sanchez-Ramirez S."/>
            <person name="Szollosi G.J."/>
            <person name="Szarkandi J.G."/>
            <person name="Papp V."/>
            <person name="Albert L."/>
            <person name="Andreopoulos W."/>
            <person name="Angelini C."/>
            <person name="Antonin V."/>
            <person name="Barry K.W."/>
            <person name="Bougher N.L."/>
            <person name="Buchanan P."/>
            <person name="Buyck B."/>
            <person name="Bense V."/>
            <person name="Catcheside P."/>
            <person name="Chovatia M."/>
            <person name="Cooper J."/>
            <person name="Damon W."/>
            <person name="Desjardin D."/>
            <person name="Finy P."/>
            <person name="Geml J."/>
            <person name="Haridas S."/>
            <person name="Hughes K."/>
            <person name="Justo A."/>
            <person name="Karasinski D."/>
            <person name="Kautmanova I."/>
            <person name="Kiss B."/>
            <person name="Kocsube S."/>
            <person name="Kotiranta H."/>
            <person name="LaButti K.M."/>
            <person name="Lechner B.E."/>
            <person name="Liimatainen K."/>
            <person name="Lipzen A."/>
            <person name="Lukacs Z."/>
            <person name="Mihaltcheva S."/>
            <person name="Morgado L.N."/>
            <person name="Niskanen T."/>
            <person name="Noordeloos M.E."/>
            <person name="Ohm R.A."/>
            <person name="Ortiz-Santana B."/>
            <person name="Ovrebo C."/>
            <person name="Racz N."/>
            <person name="Riley R."/>
            <person name="Savchenko A."/>
            <person name="Shiryaev A."/>
            <person name="Soop K."/>
            <person name="Spirin V."/>
            <person name="Szebenyi C."/>
            <person name="Tomsovsky M."/>
            <person name="Tulloss R.E."/>
            <person name="Uehling J."/>
            <person name="Grigoriev I.V."/>
            <person name="Vagvolgyi C."/>
            <person name="Papp T."/>
            <person name="Martin F.M."/>
            <person name="Miettinen O."/>
            <person name="Hibbett D.S."/>
            <person name="Nagy L.G."/>
        </authorList>
    </citation>
    <scope>NUCLEOTIDE SEQUENCE [LARGE SCALE GENOMIC DNA]</scope>
    <source>
        <strain evidence="2 3">CBS 962.96</strain>
    </source>
</reference>
<feature type="compositionally biased region" description="Acidic residues" evidence="1">
    <location>
        <begin position="553"/>
        <end position="565"/>
    </location>
</feature>
<feature type="compositionally biased region" description="Polar residues" evidence="1">
    <location>
        <begin position="9"/>
        <end position="18"/>
    </location>
</feature>
<feature type="compositionally biased region" description="Polar residues" evidence="1">
    <location>
        <begin position="83"/>
        <end position="113"/>
    </location>
</feature>
<dbReference type="AlphaFoldDB" id="A0A4S8MVY2"/>
<feature type="compositionally biased region" description="Polar residues" evidence="1">
    <location>
        <begin position="223"/>
        <end position="235"/>
    </location>
</feature>
<feature type="compositionally biased region" description="Low complexity" evidence="1">
    <location>
        <begin position="190"/>
        <end position="200"/>
    </location>
</feature>
<dbReference type="EMBL" id="ML179037">
    <property type="protein sequence ID" value="THV07470.1"/>
    <property type="molecule type" value="Genomic_DNA"/>
</dbReference>
<accession>A0A4S8MVY2</accession>
<feature type="compositionally biased region" description="Basic and acidic residues" evidence="1">
    <location>
        <begin position="525"/>
        <end position="552"/>
    </location>
</feature>
<evidence type="ECO:0000313" key="3">
    <source>
        <dbReference type="Proteomes" id="UP000297245"/>
    </source>
</evidence>
<dbReference type="PANTHER" id="PTHR38701:SF1">
    <property type="entry name" value="UP-REGULATED DURING SEPTATION PROTEIN 1 DOMAIN-CONTAINING PROTEIN"/>
    <property type="match status" value="1"/>
</dbReference>
<feature type="region of interest" description="Disordered" evidence="1">
    <location>
        <begin position="1"/>
        <end position="147"/>
    </location>
</feature>
<gene>
    <name evidence="2" type="ORF">K435DRAFT_258619</name>
</gene>
<feature type="region of interest" description="Disordered" evidence="1">
    <location>
        <begin position="512"/>
        <end position="590"/>
    </location>
</feature>
<evidence type="ECO:0000313" key="2">
    <source>
        <dbReference type="EMBL" id="THV07470.1"/>
    </source>
</evidence>
<feature type="compositionally biased region" description="Low complexity" evidence="1">
    <location>
        <begin position="28"/>
        <end position="40"/>
    </location>
</feature>
<name>A0A4S8MVY2_DENBC</name>
<keyword evidence="3" id="KW-1185">Reference proteome</keyword>
<feature type="region of interest" description="Disordered" evidence="1">
    <location>
        <begin position="343"/>
        <end position="364"/>
    </location>
</feature>
<evidence type="ECO:0000256" key="1">
    <source>
        <dbReference type="SAM" id="MobiDB-lite"/>
    </source>
</evidence>
<feature type="region of interest" description="Disordered" evidence="1">
    <location>
        <begin position="413"/>
        <end position="455"/>
    </location>
</feature>
<dbReference type="Proteomes" id="UP000297245">
    <property type="component" value="Unassembled WGS sequence"/>
</dbReference>
<feature type="region of interest" description="Disordered" evidence="1">
    <location>
        <begin position="163"/>
        <end position="249"/>
    </location>
</feature>
<protein>
    <submittedName>
        <fullName evidence="2">Uncharacterized protein</fullName>
    </submittedName>
</protein>
<organism evidence="2 3">
    <name type="scientific">Dendrothele bispora (strain CBS 962.96)</name>
    <dbReference type="NCBI Taxonomy" id="1314807"/>
    <lineage>
        <taxon>Eukaryota</taxon>
        <taxon>Fungi</taxon>
        <taxon>Dikarya</taxon>
        <taxon>Basidiomycota</taxon>
        <taxon>Agaricomycotina</taxon>
        <taxon>Agaricomycetes</taxon>
        <taxon>Agaricomycetidae</taxon>
        <taxon>Agaricales</taxon>
        <taxon>Agaricales incertae sedis</taxon>
        <taxon>Dendrothele</taxon>
    </lineage>
</organism>
<feature type="compositionally biased region" description="Low complexity" evidence="1">
    <location>
        <begin position="276"/>
        <end position="328"/>
    </location>
</feature>
<proteinExistence type="predicted"/>
<dbReference type="OrthoDB" id="2555519at2759"/>
<feature type="compositionally biased region" description="Acidic residues" evidence="1">
    <location>
        <begin position="436"/>
        <end position="449"/>
    </location>
</feature>
<feature type="compositionally biased region" description="Low complexity" evidence="1">
    <location>
        <begin position="422"/>
        <end position="435"/>
    </location>
</feature>
<feature type="compositionally biased region" description="Acidic residues" evidence="1">
    <location>
        <begin position="344"/>
        <end position="355"/>
    </location>
</feature>
<feature type="region of interest" description="Disordered" evidence="1">
    <location>
        <begin position="264"/>
        <end position="329"/>
    </location>
</feature>
<feature type="compositionally biased region" description="Basic and acidic residues" evidence="1">
    <location>
        <begin position="236"/>
        <end position="245"/>
    </location>
</feature>